<name>A0A644TN94_9ZZZZ</name>
<dbReference type="EMBL" id="VSSQ01000035">
    <property type="protein sequence ID" value="MPL67191.1"/>
    <property type="molecule type" value="Genomic_DNA"/>
</dbReference>
<dbReference type="PANTHER" id="PTHR24045:SF0">
    <property type="entry name" value="N-ACETYLGLUCOSAMINE-1-PHOSPHOTRANSFERASE SUBUNITS ALPHA_BETA"/>
    <property type="match status" value="1"/>
</dbReference>
<dbReference type="InterPro" id="IPR047141">
    <property type="entry name" value="Stealth"/>
</dbReference>
<dbReference type="GO" id="GO:0005794">
    <property type="term" value="C:Golgi apparatus"/>
    <property type="evidence" value="ECO:0007669"/>
    <property type="project" value="TreeGrafter"/>
</dbReference>
<dbReference type="GO" id="GO:0016772">
    <property type="term" value="F:transferase activity, transferring phosphorus-containing groups"/>
    <property type="evidence" value="ECO:0007669"/>
    <property type="project" value="InterPro"/>
</dbReference>
<comment type="caution">
    <text evidence="4">The sequence shown here is derived from an EMBL/GenBank/DDBJ whole genome shotgun (WGS) entry which is preliminary data.</text>
</comment>
<sequence length="323" mass="38188">MVYLWCDGKDNRFRADKEKYIKQEIKSLDTEAISEVRFFDNEELKYSLRSLEKNAPWINHVYIVTDRQCPKWLNSQYDKVTVIDHSQILPLENIPTFASLAIEYRMHLIPGLSEKFLYGNDDMFFGQEVTPGFFFHKDKPIVRLSPYAPIKRIKTSLKFNKVFAKESMWMKTNLNTWKVLNNKYKQQEFYMSHHNIDSYTKSEFSAVLEKYAKDLEITLNIRFRNECSLSRSLIGLDAVYSGAGILRIVKALNLRKKHLWWLNTDYCESYMRAGDLKAIKEIKRFKPVLFCINASDTNDSEVNLQIKIFMQEMFPLPSKFEKV</sequence>
<feature type="domain" description="Stealth protein CR2 conserved region 2" evidence="3">
    <location>
        <begin position="37"/>
        <end position="139"/>
    </location>
</feature>
<comment type="similarity">
    <text evidence="1">Belongs to the stealth family.</text>
</comment>
<evidence type="ECO:0000313" key="4">
    <source>
        <dbReference type="EMBL" id="MPL67191.1"/>
    </source>
</evidence>
<accession>A0A644TN94</accession>
<evidence type="ECO:0000256" key="2">
    <source>
        <dbReference type="ARBA" id="ARBA00022679"/>
    </source>
</evidence>
<evidence type="ECO:0000259" key="3">
    <source>
        <dbReference type="Pfam" id="PF11380"/>
    </source>
</evidence>
<keyword evidence="2 4" id="KW-0808">Transferase</keyword>
<dbReference type="PANTHER" id="PTHR24045">
    <property type="match status" value="1"/>
</dbReference>
<organism evidence="4">
    <name type="scientific">bioreactor metagenome</name>
    <dbReference type="NCBI Taxonomy" id="1076179"/>
    <lineage>
        <taxon>unclassified sequences</taxon>
        <taxon>metagenomes</taxon>
        <taxon>ecological metagenomes</taxon>
    </lineage>
</organism>
<protein>
    <submittedName>
        <fullName evidence="4">Exopolysaccharide phosphotransferase CpsY</fullName>
        <ecNumber evidence="4">2.7.-.-</ecNumber>
    </submittedName>
</protein>
<proteinExistence type="inferred from homology"/>
<gene>
    <name evidence="4" type="primary">cpsY_1</name>
    <name evidence="4" type="ORF">SDC9_12881</name>
</gene>
<evidence type="ECO:0000256" key="1">
    <source>
        <dbReference type="ARBA" id="ARBA00007583"/>
    </source>
</evidence>
<dbReference type="InterPro" id="IPR021520">
    <property type="entry name" value="Stealth_CR2"/>
</dbReference>
<dbReference type="EC" id="2.7.-.-" evidence="4"/>
<dbReference type="AlphaFoldDB" id="A0A644TN94"/>
<reference evidence="4" key="1">
    <citation type="submission" date="2019-08" db="EMBL/GenBank/DDBJ databases">
        <authorList>
            <person name="Kucharzyk K."/>
            <person name="Murdoch R.W."/>
            <person name="Higgins S."/>
            <person name="Loffler F."/>
        </authorList>
    </citation>
    <scope>NUCLEOTIDE SEQUENCE</scope>
</reference>
<dbReference type="Pfam" id="PF11380">
    <property type="entry name" value="Stealth_CR2"/>
    <property type="match status" value="1"/>
</dbReference>